<evidence type="ECO:0000313" key="8">
    <source>
        <dbReference type="EMBL" id="MBC5622114.1"/>
    </source>
</evidence>
<comment type="caution">
    <text evidence="8">The sequence shown here is derived from an EMBL/GenBank/DDBJ whole genome shotgun (WGS) entry which is preliminary data.</text>
</comment>
<keyword evidence="9" id="KW-1185">Reference proteome</keyword>
<dbReference type="HAMAP" id="MF_01147">
    <property type="entry name" value="Lgt"/>
    <property type="match status" value="1"/>
</dbReference>
<dbReference type="EC" id="2.5.1.145" evidence="7"/>
<dbReference type="GO" id="GO:0016740">
    <property type="term" value="F:transferase activity"/>
    <property type="evidence" value="ECO:0007669"/>
    <property type="project" value="UniProtKB-KW"/>
</dbReference>
<evidence type="ECO:0000256" key="1">
    <source>
        <dbReference type="ARBA" id="ARBA00007150"/>
    </source>
</evidence>
<name>A0ABR7D2Q3_9BACT</name>
<protein>
    <recommendedName>
        <fullName evidence="7">Phosphatidylglycerol--prolipoprotein diacylglyceryl transferase</fullName>
        <ecNumber evidence="7">2.5.1.145</ecNumber>
    </recommendedName>
</protein>
<evidence type="ECO:0000256" key="3">
    <source>
        <dbReference type="ARBA" id="ARBA00022679"/>
    </source>
</evidence>
<dbReference type="PANTHER" id="PTHR30589">
    <property type="entry name" value="PROLIPOPROTEIN DIACYLGLYCERYL TRANSFERASE"/>
    <property type="match status" value="1"/>
</dbReference>
<keyword evidence="6 7" id="KW-0472">Membrane</keyword>
<evidence type="ECO:0000256" key="6">
    <source>
        <dbReference type="ARBA" id="ARBA00023136"/>
    </source>
</evidence>
<keyword evidence="4 7" id="KW-0812">Transmembrane</keyword>
<keyword evidence="3 7" id="KW-0808">Transferase</keyword>
<evidence type="ECO:0000256" key="7">
    <source>
        <dbReference type="HAMAP-Rule" id="MF_01147"/>
    </source>
</evidence>
<feature type="transmembrane region" description="Helical" evidence="7">
    <location>
        <begin position="213"/>
        <end position="229"/>
    </location>
</feature>
<comment type="similarity">
    <text evidence="1 7">Belongs to the Lgt family.</text>
</comment>
<comment type="subcellular location">
    <subcellularLocation>
        <location evidence="7">Cell membrane</location>
        <topology evidence="7">Multi-pass membrane protein</topology>
    </subcellularLocation>
</comment>
<dbReference type="EMBL" id="JACOOH010000005">
    <property type="protein sequence ID" value="MBC5622114.1"/>
    <property type="molecule type" value="Genomic_DNA"/>
</dbReference>
<comment type="catalytic activity">
    <reaction evidence="7">
        <text>L-cysteinyl-[prolipoprotein] + a 1,2-diacyl-sn-glycero-3-phospho-(1'-sn-glycerol) = an S-1,2-diacyl-sn-glyceryl-L-cysteinyl-[prolipoprotein] + sn-glycerol 1-phosphate + H(+)</text>
        <dbReference type="Rhea" id="RHEA:56712"/>
        <dbReference type="Rhea" id="RHEA-COMP:14679"/>
        <dbReference type="Rhea" id="RHEA-COMP:14680"/>
        <dbReference type="ChEBI" id="CHEBI:15378"/>
        <dbReference type="ChEBI" id="CHEBI:29950"/>
        <dbReference type="ChEBI" id="CHEBI:57685"/>
        <dbReference type="ChEBI" id="CHEBI:64716"/>
        <dbReference type="ChEBI" id="CHEBI:140658"/>
        <dbReference type="EC" id="2.5.1.145"/>
    </reaction>
</comment>
<evidence type="ECO:0000256" key="2">
    <source>
        <dbReference type="ARBA" id="ARBA00022475"/>
    </source>
</evidence>
<sequence length="274" mass="31086">MMFIRWNVEPVAFKVLGVPIMYYSLLFIAGTVLSVWILKRVYERNGMPWEHLQVLVVLSLVGLFLGARIGHCLIYEYDYYWKHPLEIFLPVRELPGGGYVFSGYEGMASHGGALGWIVALVIYSRVTREKIIRTLDAIALVLPLAACFIRLGNLVNSEIVGSGTSVPWAFVFERVDGVPRHPAQLYEAMAYLAIFGGNMLLYRRVGLRRYPGMLWGGMLVTVFSARFLLEFLKERQVSFEEQMSLDLGQVLSIPFIFAGMLFLLFAWRVSRGNG</sequence>
<comment type="pathway">
    <text evidence="7">Protein modification; lipoprotein biosynthesis (diacylglyceryl transfer).</text>
</comment>
<reference evidence="8 9" key="1">
    <citation type="submission" date="2020-08" db="EMBL/GenBank/DDBJ databases">
        <title>Genome public.</title>
        <authorList>
            <person name="Liu C."/>
            <person name="Sun Q."/>
        </authorList>
    </citation>
    <scope>NUCLEOTIDE SEQUENCE [LARGE SCALE GENOMIC DNA]</scope>
    <source>
        <strain evidence="8 9">NSJ-56</strain>
    </source>
</reference>
<evidence type="ECO:0000313" key="9">
    <source>
        <dbReference type="Proteomes" id="UP000646484"/>
    </source>
</evidence>
<keyword evidence="2 7" id="KW-1003">Cell membrane</keyword>
<gene>
    <name evidence="7 8" type="primary">lgt</name>
    <name evidence="8" type="ORF">H8S64_13480</name>
</gene>
<dbReference type="PANTHER" id="PTHR30589:SF0">
    <property type="entry name" value="PHOSPHATIDYLGLYCEROL--PROLIPOPROTEIN DIACYLGLYCERYL TRANSFERASE"/>
    <property type="match status" value="1"/>
</dbReference>
<feature type="transmembrane region" description="Helical" evidence="7">
    <location>
        <begin position="97"/>
        <end position="123"/>
    </location>
</feature>
<feature type="transmembrane region" description="Helical" evidence="7">
    <location>
        <begin position="20"/>
        <end position="42"/>
    </location>
</feature>
<evidence type="ECO:0000256" key="4">
    <source>
        <dbReference type="ARBA" id="ARBA00022692"/>
    </source>
</evidence>
<organism evidence="8 9">
    <name type="scientific">Butyricimonas hominis</name>
    <dbReference type="NCBI Taxonomy" id="2763032"/>
    <lineage>
        <taxon>Bacteria</taxon>
        <taxon>Pseudomonadati</taxon>
        <taxon>Bacteroidota</taxon>
        <taxon>Bacteroidia</taxon>
        <taxon>Bacteroidales</taxon>
        <taxon>Odoribacteraceae</taxon>
        <taxon>Butyricimonas</taxon>
    </lineage>
</organism>
<dbReference type="InterPro" id="IPR001640">
    <property type="entry name" value="Lgt"/>
</dbReference>
<proteinExistence type="inferred from homology"/>
<accession>A0ABR7D2Q3</accession>
<dbReference type="RefSeq" id="WP_186976583.1">
    <property type="nucleotide sequence ID" value="NZ_JACOOH010000005.1"/>
</dbReference>
<evidence type="ECO:0000256" key="5">
    <source>
        <dbReference type="ARBA" id="ARBA00022989"/>
    </source>
</evidence>
<dbReference type="Pfam" id="PF01790">
    <property type="entry name" value="LGT"/>
    <property type="match status" value="1"/>
</dbReference>
<comment type="function">
    <text evidence="7">Catalyzes the transfer of the diacylglyceryl group from phosphatidylglycerol to the sulfhydryl group of the N-terminal cysteine of a prolipoprotein, the first step in the formation of mature lipoproteins.</text>
</comment>
<feature type="binding site" evidence="7">
    <location>
        <position position="150"/>
    </location>
    <ligand>
        <name>a 1,2-diacyl-sn-glycero-3-phospho-(1'-sn-glycerol)</name>
        <dbReference type="ChEBI" id="CHEBI:64716"/>
    </ligand>
</feature>
<feature type="transmembrane region" description="Helical" evidence="7">
    <location>
        <begin position="249"/>
        <end position="267"/>
    </location>
</feature>
<dbReference type="NCBIfam" id="TIGR00544">
    <property type="entry name" value="lgt"/>
    <property type="match status" value="1"/>
</dbReference>
<dbReference type="Proteomes" id="UP000646484">
    <property type="component" value="Unassembled WGS sequence"/>
</dbReference>
<feature type="transmembrane region" description="Helical" evidence="7">
    <location>
        <begin position="54"/>
        <end position="77"/>
    </location>
</feature>
<keyword evidence="5 7" id="KW-1133">Transmembrane helix</keyword>